<feature type="region of interest" description="Disordered" evidence="1">
    <location>
        <begin position="1"/>
        <end position="32"/>
    </location>
</feature>
<protein>
    <submittedName>
        <fullName evidence="2">Uncharacterized protein</fullName>
    </submittedName>
</protein>
<reference evidence="2 3" key="1">
    <citation type="submission" date="2015-04" db="EMBL/GenBank/DDBJ databases">
        <title>Complete genome sequence of Schizopora paradoxa KUC8140, a cosmopolitan wood degrader in East Asia.</title>
        <authorList>
            <consortium name="DOE Joint Genome Institute"/>
            <person name="Min B."/>
            <person name="Park H."/>
            <person name="Jang Y."/>
            <person name="Kim J.-J."/>
            <person name="Kim K.H."/>
            <person name="Pangilinan J."/>
            <person name="Lipzen A."/>
            <person name="Riley R."/>
            <person name="Grigoriev I.V."/>
            <person name="Spatafora J.W."/>
            <person name="Choi I.-G."/>
        </authorList>
    </citation>
    <scope>NUCLEOTIDE SEQUENCE [LARGE SCALE GENOMIC DNA]</scope>
    <source>
        <strain evidence="2 3">KUC8140</strain>
    </source>
</reference>
<dbReference type="InParanoid" id="A0A0H2RSK3"/>
<accession>A0A0H2RSK3</accession>
<organism evidence="2 3">
    <name type="scientific">Schizopora paradoxa</name>
    <dbReference type="NCBI Taxonomy" id="27342"/>
    <lineage>
        <taxon>Eukaryota</taxon>
        <taxon>Fungi</taxon>
        <taxon>Dikarya</taxon>
        <taxon>Basidiomycota</taxon>
        <taxon>Agaricomycotina</taxon>
        <taxon>Agaricomycetes</taxon>
        <taxon>Hymenochaetales</taxon>
        <taxon>Schizoporaceae</taxon>
        <taxon>Schizopora</taxon>
    </lineage>
</organism>
<dbReference type="Proteomes" id="UP000053477">
    <property type="component" value="Unassembled WGS sequence"/>
</dbReference>
<dbReference type="AlphaFoldDB" id="A0A0H2RSK3"/>
<dbReference type="EMBL" id="KQ086118">
    <property type="protein sequence ID" value="KLO07841.1"/>
    <property type="molecule type" value="Genomic_DNA"/>
</dbReference>
<name>A0A0H2RSK3_9AGAM</name>
<gene>
    <name evidence="2" type="ORF">SCHPADRAFT_631772</name>
</gene>
<dbReference type="OrthoDB" id="2804750at2759"/>
<evidence type="ECO:0000256" key="1">
    <source>
        <dbReference type="SAM" id="MobiDB-lite"/>
    </source>
</evidence>
<proteinExistence type="predicted"/>
<evidence type="ECO:0000313" key="2">
    <source>
        <dbReference type="EMBL" id="KLO07841.1"/>
    </source>
</evidence>
<sequence length="116" mass="13598">MSFPFYRNSATRNRSRDEFRPERNSMIAPNQHATQDYDVTVVEERSSSRFRIPFLMKKRKSMVTLRSTGTASMYNERPRKTVSQLADETAARLQRSSFNRGEIICVSESIFHLTVW</sequence>
<feature type="compositionally biased region" description="Basic and acidic residues" evidence="1">
    <location>
        <begin position="14"/>
        <end position="23"/>
    </location>
</feature>
<evidence type="ECO:0000313" key="3">
    <source>
        <dbReference type="Proteomes" id="UP000053477"/>
    </source>
</evidence>
<keyword evidence="3" id="KW-1185">Reference proteome</keyword>